<evidence type="ECO:0000313" key="2">
    <source>
        <dbReference type="Proteomes" id="UP000510686"/>
    </source>
</evidence>
<keyword evidence="2" id="KW-1185">Reference proteome</keyword>
<dbReference type="EMBL" id="CP058935">
    <property type="protein sequence ID" value="QLI70766.1"/>
    <property type="molecule type" value="Genomic_DNA"/>
</dbReference>
<sequence length="243" mass="27219">MPIDEPCQIIFPTTLRVQGRYICAGDDEACKLYKLSHSLNYLIDTNQNVRVERLGVSEKEDNGDGSPATISHCHIFDLVCRSPDTVTPVSFYAKHNEQTGLCSFTLQLFRPSRFSSKKGFNFSRASQSTPDCEKHSDLLFSAVPGKKRDVDYEWRNAERCLLATESDGKDSRSLMLHGKMTTEDCDALVSAWMLRAWWEQTEGNSPKHLDDIAQRIQGTKGPAYKEAKATRFSIGASVSPGLM</sequence>
<proteinExistence type="predicted"/>
<accession>A0A7D5Z7C5</accession>
<dbReference type="Proteomes" id="UP000510686">
    <property type="component" value="Chromosome 4"/>
</dbReference>
<dbReference type="KEGG" id="mbrn:26246606"/>
<organism evidence="1 2">
    <name type="scientific">Metarhizium brunneum</name>
    <dbReference type="NCBI Taxonomy" id="500148"/>
    <lineage>
        <taxon>Eukaryota</taxon>
        <taxon>Fungi</taxon>
        <taxon>Dikarya</taxon>
        <taxon>Ascomycota</taxon>
        <taxon>Pezizomycotina</taxon>
        <taxon>Sordariomycetes</taxon>
        <taxon>Hypocreomycetidae</taxon>
        <taxon>Hypocreales</taxon>
        <taxon>Clavicipitaceae</taxon>
        <taxon>Metarhizium</taxon>
    </lineage>
</organism>
<dbReference type="RefSeq" id="XP_014540499.2">
    <property type="nucleotide sequence ID" value="XM_014685013.2"/>
</dbReference>
<gene>
    <name evidence="1" type="ORF">G6M90_00g067400</name>
</gene>
<dbReference type="AlphaFoldDB" id="A0A7D5Z7C5"/>
<dbReference type="GeneID" id="26246606"/>
<reference evidence="1 2" key="1">
    <citation type="submission" date="2020-07" db="EMBL/GenBank/DDBJ databases">
        <title>Telomere length de novo assembly of all 7 chromosomes of the fungus, Metarhizium brunneum, using a novel assembly pipeline.</title>
        <authorList>
            <person name="Saud z."/>
            <person name="Kortsinoglou A."/>
            <person name="Kouvelis V.N."/>
            <person name="Butt T.M."/>
        </authorList>
    </citation>
    <scope>NUCLEOTIDE SEQUENCE [LARGE SCALE GENOMIC DNA]</scope>
    <source>
        <strain evidence="1 2">4556</strain>
    </source>
</reference>
<dbReference type="OrthoDB" id="5207784at2759"/>
<evidence type="ECO:0000313" key="1">
    <source>
        <dbReference type="EMBL" id="QLI70766.1"/>
    </source>
</evidence>
<protein>
    <submittedName>
        <fullName evidence="1">Uncharacterized protein</fullName>
    </submittedName>
</protein>
<name>A0A7D5Z7C5_9HYPO</name>